<proteinExistence type="predicted"/>
<accession>E9FSD2</accession>
<dbReference type="AlphaFoldDB" id="E9FSD2"/>
<reference evidence="2 3" key="1">
    <citation type="journal article" date="2011" name="Science">
        <title>The ecoresponsive genome of Daphnia pulex.</title>
        <authorList>
            <person name="Colbourne J.K."/>
            <person name="Pfrender M.E."/>
            <person name="Gilbert D."/>
            <person name="Thomas W.K."/>
            <person name="Tucker A."/>
            <person name="Oakley T.H."/>
            <person name="Tokishita S."/>
            <person name="Aerts A."/>
            <person name="Arnold G.J."/>
            <person name="Basu M.K."/>
            <person name="Bauer D.J."/>
            <person name="Caceres C.E."/>
            <person name="Carmel L."/>
            <person name="Casola C."/>
            <person name="Choi J.H."/>
            <person name="Detter J.C."/>
            <person name="Dong Q."/>
            <person name="Dusheyko S."/>
            <person name="Eads B.D."/>
            <person name="Frohlich T."/>
            <person name="Geiler-Samerotte K.A."/>
            <person name="Gerlach D."/>
            <person name="Hatcher P."/>
            <person name="Jogdeo S."/>
            <person name="Krijgsveld J."/>
            <person name="Kriventseva E.V."/>
            <person name="Kultz D."/>
            <person name="Laforsch C."/>
            <person name="Lindquist E."/>
            <person name="Lopez J."/>
            <person name="Manak J.R."/>
            <person name="Muller J."/>
            <person name="Pangilinan J."/>
            <person name="Patwardhan R.P."/>
            <person name="Pitluck S."/>
            <person name="Pritham E.J."/>
            <person name="Rechtsteiner A."/>
            <person name="Rho M."/>
            <person name="Rogozin I.B."/>
            <person name="Sakarya O."/>
            <person name="Salamov A."/>
            <person name="Schaack S."/>
            <person name="Shapiro H."/>
            <person name="Shiga Y."/>
            <person name="Skalitzky C."/>
            <person name="Smith Z."/>
            <person name="Souvorov A."/>
            <person name="Sung W."/>
            <person name="Tang Z."/>
            <person name="Tsuchiya D."/>
            <person name="Tu H."/>
            <person name="Vos H."/>
            <person name="Wang M."/>
            <person name="Wolf Y.I."/>
            <person name="Yamagata H."/>
            <person name="Yamada T."/>
            <person name="Ye Y."/>
            <person name="Shaw J.R."/>
            <person name="Andrews J."/>
            <person name="Crease T.J."/>
            <person name="Tang H."/>
            <person name="Lucas S.M."/>
            <person name="Robertson H.M."/>
            <person name="Bork P."/>
            <person name="Koonin E.V."/>
            <person name="Zdobnov E.M."/>
            <person name="Grigoriev I.V."/>
            <person name="Lynch M."/>
            <person name="Boore J.L."/>
        </authorList>
    </citation>
    <scope>NUCLEOTIDE SEQUENCE [LARGE SCALE GENOMIC DNA]</scope>
</reference>
<dbReference type="KEGG" id="dpx:DAPPUDRAFT_220308"/>
<feature type="region of interest" description="Disordered" evidence="1">
    <location>
        <begin position="101"/>
        <end position="135"/>
    </location>
</feature>
<keyword evidence="3" id="KW-1185">Reference proteome</keyword>
<organism evidence="2 3">
    <name type="scientific">Daphnia pulex</name>
    <name type="common">Water flea</name>
    <dbReference type="NCBI Taxonomy" id="6669"/>
    <lineage>
        <taxon>Eukaryota</taxon>
        <taxon>Metazoa</taxon>
        <taxon>Ecdysozoa</taxon>
        <taxon>Arthropoda</taxon>
        <taxon>Crustacea</taxon>
        <taxon>Branchiopoda</taxon>
        <taxon>Diplostraca</taxon>
        <taxon>Cladocera</taxon>
        <taxon>Anomopoda</taxon>
        <taxon>Daphniidae</taxon>
        <taxon>Daphnia</taxon>
    </lineage>
</organism>
<protein>
    <submittedName>
        <fullName evidence="2">Uncharacterized protein</fullName>
    </submittedName>
</protein>
<dbReference type="HOGENOM" id="CLU_1887813_0_0_1"/>
<dbReference type="Proteomes" id="UP000000305">
    <property type="component" value="Unassembled WGS sequence"/>
</dbReference>
<dbReference type="EMBL" id="GL732524">
    <property type="protein sequence ID" value="EFX89189.1"/>
    <property type="molecule type" value="Genomic_DNA"/>
</dbReference>
<sequence length="135" mass="14569">MDLLFAGLIALGVAVAVVVILKSLCFLSECLSTRCNHPMLGSRMPLDYAQAMAVAPARLNSGRDVQHLGGIGQRFPEGLYVICVDSSNNAPKFVVNHHQQQHATAALETSEPDVESPPTYEEAMSLIHPDGRQQS</sequence>
<gene>
    <name evidence="2" type="ORF">DAPPUDRAFT_220308</name>
</gene>
<evidence type="ECO:0000256" key="1">
    <source>
        <dbReference type="SAM" id="MobiDB-lite"/>
    </source>
</evidence>
<evidence type="ECO:0000313" key="3">
    <source>
        <dbReference type="Proteomes" id="UP000000305"/>
    </source>
</evidence>
<name>E9FSD2_DAPPU</name>
<evidence type="ECO:0000313" key="2">
    <source>
        <dbReference type="EMBL" id="EFX89189.1"/>
    </source>
</evidence>
<dbReference type="OrthoDB" id="6363382at2759"/>
<dbReference type="InParanoid" id="E9FSD2"/>